<name>A0A0F9FK12_9ZZZZ</name>
<accession>A0A0F9FK12</accession>
<dbReference type="AlphaFoldDB" id="A0A0F9FK12"/>
<protein>
    <submittedName>
        <fullName evidence="1">Uncharacterized protein</fullName>
    </submittedName>
</protein>
<dbReference type="EMBL" id="LAZR01030105">
    <property type="protein sequence ID" value="KKL57620.1"/>
    <property type="molecule type" value="Genomic_DNA"/>
</dbReference>
<proteinExistence type="predicted"/>
<organism evidence="1">
    <name type="scientific">marine sediment metagenome</name>
    <dbReference type="NCBI Taxonomy" id="412755"/>
    <lineage>
        <taxon>unclassified sequences</taxon>
        <taxon>metagenomes</taxon>
        <taxon>ecological metagenomes</taxon>
    </lineage>
</organism>
<gene>
    <name evidence="1" type="ORF">LCGC14_2233620</name>
</gene>
<sequence length="67" mass="7645">MTNNYDNIIKHLGHPLMIDARGSSGGGKPRAWIKCMRCDEVIIMTVEPKVAITYEMNERRHDETSNV</sequence>
<reference evidence="1" key="1">
    <citation type="journal article" date="2015" name="Nature">
        <title>Complex archaea that bridge the gap between prokaryotes and eukaryotes.</title>
        <authorList>
            <person name="Spang A."/>
            <person name="Saw J.H."/>
            <person name="Jorgensen S.L."/>
            <person name="Zaremba-Niedzwiedzka K."/>
            <person name="Martijn J."/>
            <person name="Lind A.E."/>
            <person name="van Eijk R."/>
            <person name="Schleper C."/>
            <person name="Guy L."/>
            <person name="Ettema T.J."/>
        </authorList>
    </citation>
    <scope>NUCLEOTIDE SEQUENCE</scope>
</reference>
<comment type="caution">
    <text evidence="1">The sequence shown here is derived from an EMBL/GenBank/DDBJ whole genome shotgun (WGS) entry which is preliminary data.</text>
</comment>
<evidence type="ECO:0000313" key="1">
    <source>
        <dbReference type="EMBL" id="KKL57620.1"/>
    </source>
</evidence>